<keyword evidence="2" id="KW-1185">Reference proteome</keyword>
<name>A0ACC2W4H3_9TREE</name>
<proteinExistence type="predicted"/>
<evidence type="ECO:0000313" key="2">
    <source>
        <dbReference type="Proteomes" id="UP001227268"/>
    </source>
</evidence>
<accession>A0ACC2W4H3</accession>
<dbReference type="Proteomes" id="UP001227268">
    <property type="component" value="Unassembled WGS sequence"/>
</dbReference>
<evidence type="ECO:0000313" key="1">
    <source>
        <dbReference type="EMBL" id="KAJ9106205.1"/>
    </source>
</evidence>
<reference evidence="1" key="1">
    <citation type="submission" date="2023-04" db="EMBL/GenBank/DDBJ databases">
        <title>Draft Genome sequencing of Naganishia species isolated from polar environments using Oxford Nanopore Technology.</title>
        <authorList>
            <person name="Leo P."/>
            <person name="Venkateswaran K."/>
        </authorList>
    </citation>
    <scope>NUCLEOTIDE SEQUENCE</scope>
    <source>
        <strain evidence="1">MNA-CCFEE 5423</strain>
    </source>
</reference>
<organism evidence="1 2">
    <name type="scientific">Naganishia friedmannii</name>
    <dbReference type="NCBI Taxonomy" id="89922"/>
    <lineage>
        <taxon>Eukaryota</taxon>
        <taxon>Fungi</taxon>
        <taxon>Dikarya</taxon>
        <taxon>Basidiomycota</taxon>
        <taxon>Agaricomycotina</taxon>
        <taxon>Tremellomycetes</taxon>
        <taxon>Filobasidiales</taxon>
        <taxon>Filobasidiaceae</taxon>
        <taxon>Naganishia</taxon>
    </lineage>
</organism>
<protein>
    <submittedName>
        <fullName evidence="1">Uncharacterized protein</fullName>
    </submittedName>
</protein>
<sequence>MTIAPRDLEANPFIIDHDLDHDDPLATDRPHLTDSEDSDSDVDESTLDRDLLEKDSRFLDEPFMEEGKAGEEVDDDTTDQQGYSYPRQSKRSRPRQPKVFIFILSCILLVATAIGILAGHGFNAPLTTYSRKGGTRHLTMDHIFNGTFAPSMENIAWVKEAGDGIYSTRNSDGDIILRSAIANSTERILVTAADIKDPNTFDSPLPFIDWKLSPDTEYLLLKTSYRKLWRHSSFGNYYLHRLSDHSTFPLRKAENPSMIAYAEWSPQGHHVAYVYLNDLYVVPSSSIDFTSNGPIAPSSTRVTSDGSSNIFNGVPDWVYEEEVFQANFALWWNPLGDRIAFLRSDEADVRDYTLQYYNPSGEAMEPEPYPQNFVMKYPKPGTPNPLVTVHSYSLAETGLVSTLTWPGAMPLSDRIILEVAWVGHNDLLVKEVDRAARKGSVVIFENGINEGKVTRVLGQEGEEGDDGWIDHSQNAIPIPGDIPGYLDVVPTKEGYPHIALFAPVTSSEPIWITKGEWEVASGISGVDLKNGIAYFMAANPSMERHLYSARLPATTSSADLDAFQPDMQVLTDATKPGYYMTSFSPLAGHYMLINVGPDVPWQKLIKVGQETLNVIETRPPNIDTSGRKKYPVLLNPYGGPNSQSADVRFRRDWHHYLACEKKIIVLTVDGRGTGLKGRKFRNVIRDDLGRYEVIDQVNAAREWAQKRYVDIKRIGIWGWSYGGFLTSKVIEADSGVISLGMAVAPVTNWLYYDSIYTERYMSTPTDNMAGYISSAVNNVTAFEHSDFLLAHGSGDDNVHYANTANLLEKFTQADVRSFRFRMFTDSNHAMSGRHAFRELYEYLNMFLDEKWGKKSSSNRL</sequence>
<comment type="caution">
    <text evidence="1">The sequence shown here is derived from an EMBL/GenBank/DDBJ whole genome shotgun (WGS) entry which is preliminary data.</text>
</comment>
<gene>
    <name evidence="1" type="ORF">QFC21_001349</name>
</gene>
<dbReference type="EMBL" id="JASBWT010000003">
    <property type="protein sequence ID" value="KAJ9106205.1"/>
    <property type="molecule type" value="Genomic_DNA"/>
</dbReference>